<feature type="region of interest" description="Disordered" evidence="1">
    <location>
        <begin position="393"/>
        <end position="423"/>
    </location>
</feature>
<protein>
    <submittedName>
        <fullName evidence="4">Uncharacterized protein LOC108679570</fullName>
    </submittedName>
</protein>
<reference evidence="4" key="1">
    <citation type="submission" date="2025-08" db="UniProtKB">
        <authorList>
            <consortium name="RefSeq"/>
        </authorList>
    </citation>
    <scope>IDENTIFICATION</scope>
    <source>
        <tissue evidence="4">Whole organism</tissue>
    </source>
</reference>
<dbReference type="GO" id="GO:0005096">
    <property type="term" value="F:GTPase activator activity"/>
    <property type="evidence" value="ECO:0007669"/>
    <property type="project" value="InterPro"/>
</dbReference>
<feature type="compositionally biased region" description="Polar residues" evidence="1">
    <location>
        <begin position="400"/>
        <end position="417"/>
    </location>
</feature>
<dbReference type="GO" id="GO:0098793">
    <property type="term" value="C:presynapse"/>
    <property type="evidence" value="ECO:0007669"/>
    <property type="project" value="GOC"/>
</dbReference>
<dbReference type="GeneID" id="108679570"/>
<dbReference type="InterPro" id="IPR022018">
    <property type="entry name" value="GIT1_C"/>
</dbReference>
<feature type="region of interest" description="Disordered" evidence="1">
    <location>
        <begin position="217"/>
        <end position="238"/>
    </location>
</feature>
<dbReference type="Proteomes" id="UP000694843">
    <property type="component" value="Unplaced"/>
</dbReference>
<dbReference type="Gene3D" id="1.20.5.170">
    <property type="match status" value="1"/>
</dbReference>
<feature type="region of interest" description="Disordered" evidence="1">
    <location>
        <begin position="496"/>
        <end position="519"/>
    </location>
</feature>
<feature type="domain" description="ARF GTPase-activating protein GIT1 C-terminal" evidence="2">
    <location>
        <begin position="522"/>
        <end position="630"/>
    </location>
</feature>
<dbReference type="GO" id="GO:0007420">
    <property type="term" value="P:brain development"/>
    <property type="evidence" value="ECO:0007669"/>
    <property type="project" value="InterPro"/>
</dbReference>
<organism evidence="3 4">
    <name type="scientific">Hyalella azteca</name>
    <name type="common">Amphipod</name>
    <dbReference type="NCBI Taxonomy" id="294128"/>
    <lineage>
        <taxon>Eukaryota</taxon>
        <taxon>Metazoa</taxon>
        <taxon>Ecdysozoa</taxon>
        <taxon>Arthropoda</taxon>
        <taxon>Crustacea</taxon>
        <taxon>Multicrustacea</taxon>
        <taxon>Malacostraca</taxon>
        <taxon>Eumalacostraca</taxon>
        <taxon>Peracarida</taxon>
        <taxon>Amphipoda</taxon>
        <taxon>Senticaudata</taxon>
        <taxon>Talitrida</taxon>
        <taxon>Talitroidea</taxon>
        <taxon>Hyalellidae</taxon>
        <taxon>Hyalella</taxon>
    </lineage>
</organism>
<feature type="region of interest" description="Disordered" evidence="1">
    <location>
        <begin position="301"/>
        <end position="322"/>
    </location>
</feature>
<evidence type="ECO:0000313" key="4">
    <source>
        <dbReference type="RefSeq" id="XP_018023711.2"/>
    </source>
</evidence>
<dbReference type="GO" id="GO:0031267">
    <property type="term" value="F:small GTPase binding"/>
    <property type="evidence" value="ECO:0007669"/>
    <property type="project" value="TreeGrafter"/>
</dbReference>
<evidence type="ECO:0000256" key="1">
    <source>
        <dbReference type="SAM" id="MobiDB-lite"/>
    </source>
</evidence>
<dbReference type="AlphaFoldDB" id="A0A8B7PEI2"/>
<dbReference type="GO" id="GO:0008277">
    <property type="term" value="P:regulation of G protein-coupled receptor signaling pathway"/>
    <property type="evidence" value="ECO:0007669"/>
    <property type="project" value="TreeGrafter"/>
</dbReference>
<dbReference type="Gene3D" id="1.20.120.330">
    <property type="entry name" value="Nucleotidyltransferases domain 2"/>
    <property type="match status" value="1"/>
</dbReference>
<proteinExistence type="predicted"/>
<gene>
    <name evidence="4" type="primary">LOC108679570</name>
</gene>
<dbReference type="InterPro" id="IPR047161">
    <property type="entry name" value="GIT-like"/>
</dbReference>
<name>A0A8B7PEI2_HYAAZ</name>
<dbReference type="Pfam" id="PF12205">
    <property type="entry name" value="GIT1_C"/>
    <property type="match status" value="1"/>
</dbReference>
<dbReference type="GO" id="GO:0032012">
    <property type="term" value="P:regulation of ARF protein signal transduction"/>
    <property type="evidence" value="ECO:0007669"/>
    <property type="project" value="InterPro"/>
</dbReference>
<dbReference type="KEGG" id="hazt:108679570"/>
<dbReference type="PANTHER" id="PTHR46097:SF3">
    <property type="entry name" value="ARF GTPASE-ACTIVATING PROTEIN GIT"/>
    <property type="match status" value="1"/>
</dbReference>
<dbReference type="PANTHER" id="PTHR46097">
    <property type="entry name" value="G PROTEIN-COUPLED RECEPTOR KINASE INTERACTING ARFGAP"/>
    <property type="match status" value="1"/>
</dbReference>
<evidence type="ECO:0000313" key="3">
    <source>
        <dbReference type="Proteomes" id="UP000694843"/>
    </source>
</evidence>
<dbReference type="GO" id="GO:0036465">
    <property type="term" value="P:synaptic vesicle recycling"/>
    <property type="evidence" value="ECO:0007669"/>
    <property type="project" value="TreeGrafter"/>
</dbReference>
<dbReference type="RefSeq" id="XP_018023711.2">
    <property type="nucleotide sequence ID" value="XM_018168222.2"/>
</dbReference>
<feature type="compositionally biased region" description="Low complexity" evidence="1">
    <location>
        <begin position="306"/>
        <end position="319"/>
    </location>
</feature>
<feature type="compositionally biased region" description="Low complexity" evidence="1">
    <location>
        <begin position="218"/>
        <end position="231"/>
    </location>
</feature>
<evidence type="ECO:0000259" key="2">
    <source>
        <dbReference type="Pfam" id="PF12205"/>
    </source>
</evidence>
<accession>A0A8B7PEI2</accession>
<sequence length="633" mass="68772">MYAADVAVEEPLYDSVCEDDDYCLVEQLQASRPSSVPAASAVVPAASAAVPVVSAAVPTASAAVVPPSSAAYTAASVPNVAPLQDNHKDTIESNPDDTMELLKSADVSPMASSIEDPVPAEASLMEAASLRRQVVRSPPVFLKSFTSTMTDVSSETYQDLRAKQITDVSSETYQELRAKLELSERTILDLQSQNLLMQRQLQEFASTVQQLRDENKSLRALSSSPRSASSPHAYMSLQEPNCDPAFSLNNPESHNSCGYSSSSLLYPQQFNYDTNHQHQYAAASRLSNGEQNRERVQKLRDENKSLRALSSSPRSASSPHAYMSLQEPNCDPAFSLNNPESHNSCGYSSSSLLYPQQFNYDTNHQHQYAAASRLSRGVPNICWPPAPPPNFATPPSSIPYGSTSPYGASDSPNSPFGHSSMLPGPSINSFRRFSNAPQPTSVNSSAFNTHKDWSRSRPYSMLDAREQNGNSALGPASFEGVDNNNDGDVKIRKKHSGLQPRLNESLPIPEPRKSASLMPSRDEVVALTSNITSGIHDLFAVVQNKERSPNLDQLMQSYEKVGSGVQEAISIFLQGRTLEEFSPAVRDSILSLTKNTVALRDKCQLRAPVEDIVNAIFNVAHATKALVSLVDGC</sequence>
<keyword evidence="3" id="KW-1185">Reference proteome</keyword>